<evidence type="ECO:0000313" key="1">
    <source>
        <dbReference type="EMBL" id="WNL49523.1"/>
    </source>
</evidence>
<sequence>MNIKHQVFGSSSHSRRSLYFVVKETEGNIAKICTLPAHVKKFSGDTYACSPDWERVEEALQSNKYIKANIGWENDTPFLEVKGYFLLLCGREDEQDLYNP</sequence>
<dbReference type="EMBL" id="OR343188">
    <property type="protein sequence ID" value="WNL49523.1"/>
    <property type="molecule type" value="Genomic_DNA"/>
</dbReference>
<proteinExistence type="predicted"/>
<organism evidence="1">
    <name type="scientific">Marseillevirus sp</name>
    <dbReference type="NCBI Taxonomy" id="2809551"/>
    <lineage>
        <taxon>Viruses</taxon>
        <taxon>Varidnaviria</taxon>
        <taxon>Bamfordvirae</taxon>
        <taxon>Nucleocytoviricota</taxon>
        <taxon>Megaviricetes</taxon>
        <taxon>Pimascovirales</taxon>
        <taxon>Pimascovirales incertae sedis</taxon>
        <taxon>Marseilleviridae</taxon>
        <taxon>Marseillevirus</taxon>
    </lineage>
</organism>
<protein>
    <submittedName>
        <fullName evidence="1">Uncharacterized protein</fullName>
    </submittedName>
</protein>
<gene>
    <name evidence="1" type="ORF">MarFTMF_007</name>
</gene>
<reference evidence="1" key="1">
    <citation type="submission" date="2023-07" db="EMBL/GenBank/DDBJ databases">
        <authorList>
            <person name="Xia Y."/>
        </authorList>
    </citation>
    <scope>NUCLEOTIDE SEQUENCE</scope>
    <source>
        <strain evidence="1">F</strain>
    </source>
</reference>
<accession>A0AA96EM37</accession>
<name>A0AA96EM37_9VIRU</name>